<keyword evidence="2" id="KW-1185">Reference proteome</keyword>
<evidence type="ECO:0000313" key="1">
    <source>
        <dbReference type="EMBL" id="KAH3694907.1"/>
    </source>
</evidence>
<dbReference type="AlphaFoldDB" id="A0A9D3YAM2"/>
<evidence type="ECO:0000313" key="2">
    <source>
        <dbReference type="Proteomes" id="UP000828390"/>
    </source>
</evidence>
<name>A0A9D3YAM2_DREPO</name>
<gene>
    <name evidence="1" type="ORF">DPMN_082349</name>
</gene>
<proteinExistence type="predicted"/>
<comment type="caution">
    <text evidence="1">The sequence shown here is derived from an EMBL/GenBank/DDBJ whole genome shotgun (WGS) entry which is preliminary data.</text>
</comment>
<dbReference type="EMBL" id="JAIWYP010000016">
    <property type="protein sequence ID" value="KAH3694907.1"/>
    <property type="molecule type" value="Genomic_DNA"/>
</dbReference>
<accession>A0A9D3YAM2</accession>
<dbReference type="Proteomes" id="UP000828390">
    <property type="component" value="Unassembled WGS sequence"/>
</dbReference>
<organism evidence="1 2">
    <name type="scientific">Dreissena polymorpha</name>
    <name type="common">Zebra mussel</name>
    <name type="synonym">Mytilus polymorpha</name>
    <dbReference type="NCBI Taxonomy" id="45954"/>
    <lineage>
        <taxon>Eukaryota</taxon>
        <taxon>Metazoa</taxon>
        <taxon>Spiralia</taxon>
        <taxon>Lophotrochozoa</taxon>
        <taxon>Mollusca</taxon>
        <taxon>Bivalvia</taxon>
        <taxon>Autobranchia</taxon>
        <taxon>Heteroconchia</taxon>
        <taxon>Euheterodonta</taxon>
        <taxon>Imparidentia</taxon>
        <taxon>Neoheterodontei</taxon>
        <taxon>Myida</taxon>
        <taxon>Dreissenoidea</taxon>
        <taxon>Dreissenidae</taxon>
        <taxon>Dreissena</taxon>
    </lineage>
</organism>
<reference evidence="1" key="1">
    <citation type="journal article" date="2019" name="bioRxiv">
        <title>The Genome of the Zebra Mussel, Dreissena polymorpha: A Resource for Invasive Species Research.</title>
        <authorList>
            <person name="McCartney M.A."/>
            <person name="Auch B."/>
            <person name="Kono T."/>
            <person name="Mallez S."/>
            <person name="Zhang Y."/>
            <person name="Obille A."/>
            <person name="Becker A."/>
            <person name="Abrahante J.E."/>
            <person name="Garbe J."/>
            <person name="Badalamenti J.P."/>
            <person name="Herman A."/>
            <person name="Mangelson H."/>
            <person name="Liachko I."/>
            <person name="Sullivan S."/>
            <person name="Sone E.D."/>
            <person name="Koren S."/>
            <person name="Silverstein K.A.T."/>
            <person name="Beckman K.B."/>
            <person name="Gohl D.M."/>
        </authorList>
    </citation>
    <scope>NUCLEOTIDE SEQUENCE</scope>
    <source>
        <strain evidence="1">Duluth1</strain>
        <tissue evidence="1">Whole animal</tissue>
    </source>
</reference>
<protein>
    <submittedName>
        <fullName evidence="1">Uncharacterized protein</fullName>
    </submittedName>
</protein>
<sequence length="133" mass="14850">MNNLSGHPFMPVSPMLSYVPSNANIYGNMISQSLQHSTHFNFPWMKTGALSPNNYNQLLPGHPRVSTYDLTPNSPYFSSVPMTTSMPSWSSVLTNPLMTSAQHAMTSQGYRHHHYTLPTYSTGDGLQSLHYTL</sequence>
<reference evidence="1" key="2">
    <citation type="submission" date="2020-11" db="EMBL/GenBank/DDBJ databases">
        <authorList>
            <person name="McCartney M.A."/>
            <person name="Auch B."/>
            <person name="Kono T."/>
            <person name="Mallez S."/>
            <person name="Becker A."/>
            <person name="Gohl D.M."/>
            <person name="Silverstein K.A.T."/>
            <person name="Koren S."/>
            <person name="Bechman K.B."/>
            <person name="Herman A."/>
            <person name="Abrahante J.E."/>
            <person name="Garbe J."/>
        </authorList>
    </citation>
    <scope>NUCLEOTIDE SEQUENCE</scope>
    <source>
        <strain evidence="1">Duluth1</strain>
        <tissue evidence="1">Whole animal</tissue>
    </source>
</reference>